<gene>
    <name evidence="3" type="ORF">N656DRAFT_63841</name>
</gene>
<feature type="compositionally biased region" description="Polar residues" evidence="1">
    <location>
        <begin position="28"/>
        <end position="40"/>
    </location>
</feature>
<sequence>MESFGTSLGDDRVTSSSPTVPPRRSSDETPNGSPGSSQPYRASGKARGTFTHRLIQCQAQDSSRSTGDQTPIRVQHEVELSYHPAEAFRQYVDTGLGAHKHKGFNGKGEAKVFVCRPALEEYWTHKKIGAVLDRDRNTDANVEDIRTNFLQVFSILCYISRSSYINYFMTREVDDKCLLASPAKQRGPLSDDAGFSNVWLEAYKAQWKFKPLTFDSIVHRRELPMERILPIVYETRLTPPASDEAAVYKVSVHPCCMDPTMRSIVNSNELVFKMFNPGHIDDIDLWQNEINAYNVIVNSPGGSLSSGTSSLLPDTAIASSAFDYIVRYLGSFMWTQQIDTANSDEYSPLNHDHEDPAIVRNDLRGRTQIIMLEYAPGGTLVDFCEQQLELIMSRARRDRLDLWYHLFQLLQALAAVHNLGGTHQDIRASNVLYMRKDGSLGSRERPCFKLADFGRSHFKRITGSGTDSVDTNKSGPGTYSKSNPRARGANDTLLYTLWNCLDLTPHSVAPECCGANEVEQAIPRPYTKAADIWALGCLYSEMLVRSSLGSDGVRRYRDARRSENQGTIMRRLAEQCFHDGTKRLSCVEQFHQGALTACPGDEVLQAASDPSGKTYG</sequence>
<dbReference type="GO" id="GO:0005634">
    <property type="term" value="C:nucleus"/>
    <property type="evidence" value="ECO:0007669"/>
    <property type="project" value="TreeGrafter"/>
</dbReference>
<dbReference type="PANTHER" id="PTHR44167:SF18">
    <property type="entry name" value="PROTEIN KINASE DOMAIN-CONTAINING PROTEIN"/>
    <property type="match status" value="1"/>
</dbReference>
<keyword evidence="3" id="KW-0418">Kinase</keyword>
<protein>
    <submittedName>
        <fullName evidence="3">Kinase-like protein</fullName>
    </submittedName>
</protein>
<dbReference type="SMART" id="SM00220">
    <property type="entry name" value="S_TKc"/>
    <property type="match status" value="1"/>
</dbReference>
<dbReference type="Gene3D" id="1.10.510.10">
    <property type="entry name" value="Transferase(Phosphotransferase) domain 1"/>
    <property type="match status" value="1"/>
</dbReference>
<dbReference type="Proteomes" id="UP001302812">
    <property type="component" value="Unassembled WGS sequence"/>
</dbReference>
<dbReference type="GO" id="GO:0005737">
    <property type="term" value="C:cytoplasm"/>
    <property type="evidence" value="ECO:0007669"/>
    <property type="project" value="TreeGrafter"/>
</dbReference>
<reference evidence="3" key="1">
    <citation type="journal article" date="2023" name="Mol. Phylogenet. Evol.">
        <title>Genome-scale phylogeny and comparative genomics of the fungal order Sordariales.</title>
        <authorList>
            <person name="Hensen N."/>
            <person name="Bonometti L."/>
            <person name="Westerberg I."/>
            <person name="Brannstrom I.O."/>
            <person name="Guillou S."/>
            <person name="Cros-Aarteil S."/>
            <person name="Calhoun S."/>
            <person name="Haridas S."/>
            <person name="Kuo A."/>
            <person name="Mondo S."/>
            <person name="Pangilinan J."/>
            <person name="Riley R."/>
            <person name="LaButti K."/>
            <person name="Andreopoulos B."/>
            <person name="Lipzen A."/>
            <person name="Chen C."/>
            <person name="Yan M."/>
            <person name="Daum C."/>
            <person name="Ng V."/>
            <person name="Clum A."/>
            <person name="Steindorff A."/>
            <person name="Ohm R.A."/>
            <person name="Martin F."/>
            <person name="Silar P."/>
            <person name="Natvig D.O."/>
            <person name="Lalanne C."/>
            <person name="Gautier V."/>
            <person name="Ament-Velasquez S.L."/>
            <person name="Kruys A."/>
            <person name="Hutchinson M.I."/>
            <person name="Powell A.J."/>
            <person name="Barry K."/>
            <person name="Miller A.N."/>
            <person name="Grigoriev I.V."/>
            <person name="Debuchy R."/>
            <person name="Gladieux P."/>
            <person name="Hiltunen Thoren M."/>
            <person name="Johannesson H."/>
        </authorList>
    </citation>
    <scope>NUCLEOTIDE SEQUENCE</scope>
    <source>
        <strain evidence="3">CBS 508.74</strain>
    </source>
</reference>
<feature type="compositionally biased region" description="Polar residues" evidence="1">
    <location>
        <begin position="464"/>
        <end position="483"/>
    </location>
</feature>
<feature type="region of interest" description="Disordered" evidence="1">
    <location>
        <begin position="1"/>
        <end position="46"/>
    </location>
</feature>
<comment type="caution">
    <text evidence="3">The sequence shown here is derived from an EMBL/GenBank/DDBJ whole genome shotgun (WGS) entry which is preliminary data.</text>
</comment>
<evidence type="ECO:0000313" key="4">
    <source>
        <dbReference type="Proteomes" id="UP001302812"/>
    </source>
</evidence>
<keyword evidence="4" id="KW-1185">Reference proteome</keyword>
<dbReference type="GO" id="GO:0005524">
    <property type="term" value="F:ATP binding"/>
    <property type="evidence" value="ECO:0007669"/>
    <property type="project" value="InterPro"/>
</dbReference>
<dbReference type="AlphaFoldDB" id="A0AAN6TNL9"/>
<feature type="domain" description="Protein kinase" evidence="2">
    <location>
        <begin position="233"/>
        <end position="616"/>
    </location>
</feature>
<dbReference type="GO" id="GO:0044773">
    <property type="term" value="P:mitotic DNA damage checkpoint signaling"/>
    <property type="evidence" value="ECO:0007669"/>
    <property type="project" value="TreeGrafter"/>
</dbReference>
<dbReference type="GeneID" id="89934522"/>
<dbReference type="InterPro" id="IPR011009">
    <property type="entry name" value="Kinase-like_dom_sf"/>
</dbReference>
<evidence type="ECO:0000256" key="1">
    <source>
        <dbReference type="SAM" id="MobiDB-lite"/>
    </source>
</evidence>
<dbReference type="GO" id="GO:0004674">
    <property type="term" value="F:protein serine/threonine kinase activity"/>
    <property type="evidence" value="ECO:0007669"/>
    <property type="project" value="TreeGrafter"/>
</dbReference>
<dbReference type="SUPFAM" id="SSF56112">
    <property type="entry name" value="Protein kinase-like (PK-like)"/>
    <property type="match status" value="1"/>
</dbReference>
<feature type="region of interest" description="Disordered" evidence="1">
    <location>
        <begin position="464"/>
        <end position="485"/>
    </location>
</feature>
<dbReference type="RefSeq" id="XP_064675394.1">
    <property type="nucleotide sequence ID" value="XM_064810397.1"/>
</dbReference>
<name>A0AAN6TNL9_9PEZI</name>
<keyword evidence="3" id="KW-0808">Transferase</keyword>
<dbReference type="InterPro" id="IPR000719">
    <property type="entry name" value="Prot_kinase_dom"/>
</dbReference>
<evidence type="ECO:0000313" key="3">
    <source>
        <dbReference type="EMBL" id="KAK4117824.1"/>
    </source>
</evidence>
<organism evidence="3 4">
    <name type="scientific">Canariomyces notabilis</name>
    <dbReference type="NCBI Taxonomy" id="2074819"/>
    <lineage>
        <taxon>Eukaryota</taxon>
        <taxon>Fungi</taxon>
        <taxon>Dikarya</taxon>
        <taxon>Ascomycota</taxon>
        <taxon>Pezizomycotina</taxon>
        <taxon>Sordariomycetes</taxon>
        <taxon>Sordariomycetidae</taxon>
        <taxon>Sordariales</taxon>
        <taxon>Chaetomiaceae</taxon>
        <taxon>Canariomyces</taxon>
    </lineage>
</organism>
<dbReference type="PROSITE" id="PS50011">
    <property type="entry name" value="PROTEIN_KINASE_DOM"/>
    <property type="match status" value="1"/>
</dbReference>
<proteinExistence type="predicted"/>
<dbReference type="PANTHER" id="PTHR44167">
    <property type="entry name" value="OVARIAN-SPECIFIC SERINE/THREONINE-PROTEIN KINASE LOK-RELATED"/>
    <property type="match status" value="1"/>
</dbReference>
<dbReference type="EMBL" id="MU853332">
    <property type="protein sequence ID" value="KAK4117824.1"/>
    <property type="molecule type" value="Genomic_DNA"/>
</dbReference>
<evidence type="ECO:0000259" key="2">
    <source>
        <dbReference type="PROSITE" id="PS50011"/>
    </source>
</evidence>
<reference evidence="3" key="2">
    <citation type="submission" date="2023-05" db="EMBL/GenBank/DDBJ databases">
        <authorList>
            <consortium name="Lawrence Berkeley National Laboratory"/>
            <person name="Steindorff A."/>
            <person name="Hensen N."/>
            <person name="Bonometti L."/>
            <person name="Westerberg I."/>
            <person name="Brannstrom I.O."/>
            <person name="Guillou S."/>
            <person name="Cros-Aarteil S."/>
            <person name="Calhoun S."/>
            <person name="Haridas S."/>
            <person name="Kuo A."/>
            <person name="Mondo S."/>
            <person name="Pangilinan J."/>
            <person name="Riley R."/>
            <person name="Labutti K."/>
            <person name="Andreopoulos B."/>
            <person name="Lipzen A."/>
            <person name="Chen C."/>
            <person name="Yanf M."/>
            <person name="Daum C."/>
            <person name="Ng V."/>
            <person name="Clum A."/>
            <person name="Ohm R."/>
            <person name="Martin F."/>
            <person name="Silar P."/>
            <person name="Natvig D."/>
            <person name="Lalanne C."/>
            <person name="Gautier V."/>
            <person name="Ament-Velasquez S.L."/>
            <person name="Kruys A."/>
            <person name="Hutchinson M.I."/>
            <person name="Powell A.J."/>
            <person name="Barry K."/>
            <person name="Miller A.N."/>
            <person name="Grigoriev I.V."/>
            <person name="Debuchy R."/>
            <person name="Gladieux P."/>
            <person name="Thoren M.H."/>
            <person name="Johannesson H."/>
        </authorList>
    </citation>
    <scope>NUCLEOTIDE SEQUENCE</scope>
    <source>
        <strain evidence="3">CBS 508.74</strain>
    </source>
</reference>
<accession>A0AAN6TNL9</accession>